<dbReference type="PROSITE" id="PS50887">
    <property type="entry name" value="GGDEF"/>
    <property type="match status" value="1"/>
</dbReference>
<dbReference type="InterPro" id="IPR029787">
    <property type="entry name" value="Nucleotide_cyclase"/>
</dbReference>
<dbReference type="Pfam" id="PF00990">
    <property type="entry name" value="GGDEF"/>
    <property type="match status" value="1"/>
</dbReference>
<feature type="modified residue" description="4-aspartylphosphate" evidence="1">
    <location>
        <position position="87"/>
    </location>
</feature>
<dbReference type="Gene3D" id="3.20.20.450">
    <property type="entry name" value="EAL domain"/>
    <property type="match status" value="1"/>
</dbReference>
<evidence type="ECO:0000256" key="1">
    <source>
        <dbReference type="PROSITE-ProRule" id="PRU00169"/>
    </source>
</evidence>
<gene>
    <name evidence="6" type="ORF">GCM10007320_06790</name>
</gene>
<feature type="compositionally biased region" description="Acidic residues" evidence="2">
    <location>
        <begin position="1"/>
        <end position="19"/>
    </location>
</feature>
<dbReference type="PANTHER" id="PTHR33121">
    <property type="entry name" value="CYCLIC DI-GMP PHOSPHODIESTERASE PDEF"/>
    <property type="match status" value="1"/>
</dbReference>
<dbReference type="InterPro" id="IPR050706">
    <property type="entry name" value="Cyclic-di-GMP_PDE-like"/>
</dbReference>
<dbReference type="EMBL" id="BMYK01000002">
    <property type="protein sequence ID" value="GHC71611.1"/>
    <property type="molecule type" value="Genomic_DNA"/>
</dbReference>
<comment type="caution">
    <text evidence="6">The sequence shown here is derived from an EMBL/GenBank/DDBJ whole genome shotgun (WGS) entry which is preliminary data.</text>
</comment>
<feature type="region of interest" description="Disordered" evidence="2">
    <location>
        <begin position="1"/>
        <end position="25"/>
    </location>
</feature>
<feature type="domain" description="EAL" evidence="4">
    <location>
        <begin position="487"/>
        <end position="740"/>
    </location>
</feature>
<dbReference type="SUPFAM" id="SSF52172">
    <property type="entry name" value="CheY-like"/>
    <property type="match status" value="1"/>
</dbReference>
<protein>
    <submittedName>
        <fullName evidence="6">Diguanylate cyclase</fullName>
    </submittedName>
</protein>
<dbReference type="PROSITE" id="PS50110">
    <property type="entry name" value="RESPONSE_REGULATORY"/>
    <property type="match status" value="1"/>
</dbReference>
<dbReference type="PROSITE" id="PS50883">
    <property type="entry name" value="EAL"/>
    <property type="match status" value="1"/>
</dbReference>
<dbReference type="InterPro" id="IPR011006">
    <property type="entry name" value="CheY-like_superfamily"/>
</dbReference>
<dbReference type="Pfam" id="PF00072">
    <property type="entry name" value="Response_reg"/>
    <property type="match status" value="1"/>
</dbReference>
<dbReference type="Proteomes" id="UP000626210">
    <property type="component" value="Unassembled WGS sequence"/>
</dbReference>
<dbReference type="InterPro" id="IPR035919">
    <property type="entry name" value="EAL_sf"/>
</dbReference>
<evidence type="ECO:0000313" key="6">
    <source>
        <dbReference type="EMBL" id="GHC71611.1"/>
    </source>
</evidence>
<proteinExistence type="predicted"/>
<evidence type="ECO:0000259" key="3">
    <source>
        <dbReference type="PROSITE" id="PS50110"/>
    </source>
</evidence>
<dbReference type="SMART" id="SM00052">
    <property type="entry name" value="EAL"/>
    <property type="match status" value="1"/>
</dbReference>
<dbReference type="InterPro" id="IPR000160">
    <property type="entry name" value="GGDEF_dom"/>
</dbReference>
<evidence type="ECO:0000313" key="7">
    <source>
        <dbReference type="Proteomes" id="UP000626210"/>
    </source>
</evidence>
<sequence length="742" mass="80457">MGIPMNDEDPLEFVPDDEPPPSAADTTLRPWRILIVDDAQDVHESMRYGLRGLQIEGRPLQLFHAHSGAAALELLARERDIAVVLLDVVMETEQAGLVTVDRIRRDLGLAHVRIVLHTGQPGHAPEIETIRRYDINDYKTKGELTRERLYVALTTAIRSYQHLRRVEAGRRGLEQIVQASGRLMVREDLHGFAEAALAEAANLLDLPTEGLVCVGDVRSEMAYAVVLAAAGVHAAQKGRVLRELPDREAAAFLERALSGRRHVLADRRLALFLPGRAGRDLAILLETDRPTDGVRARLLNVLCANLALSAANLDLLTRLREQAFVDRSLGLPNRLALVEHIDAAGAAGAARGHVLALLDVDHFSATNDMFGHAYGDQLLAAIAQRLARSLPPGCLLVRVTGDTFGVWGPEVAVEPGHLNILLAPPFEVDGVARPVSVSMGLARWDDGQPGGADLAKNAAIALKQAKSAGQSGAQYYSPEVGEATRRSTRLLHDLRLAVDREQLQLAFQPQLSLASGRAVGAEALLRWQTEEGRFVSPAQFVPVAEQSGLIVRIGRWVLRAALQALARLRAPDSRLRMAVNVSPLQFAQADFLDQVDEALALAQLPPQALELEITESVAMLGLERVTGLLHEIRARGIAVAIDDFGTGFSSLSYLDRLPADRLKIDRAFVSALEAGGGGARVAEMIVPLGRRLGMQVLAEGVETPNQAGLLRQLGCDEVQGYLYAKPMAFDALGRWLAAHPCD</sequence>
<reference evidence="7" key="1">
    <citation type="journal article" date="2019" name="Int. J. Syst. Evol. Microbiol.">
        <title>The Global Catalogue of Microorganisms (GCM) 10K type strain sequencing project: providing services to taxonomists for standard genome sequencing and annotation.</title>
        <authorList>
            <consortium name="The Broad Institute Genomics Platform"/>
            <consortium name="The Broad Institute Genome Sequencing Center for Infectious Disease"/>
            <person name="Wu L."/>
            <person name="Ma J."/>
        </authorList>
    </citation>
    <scope>NUCLEOTIDE SEQUENCE [LARGE SCALE GENOMIC DNA]</scope>
    <source>
        <strain evidence="7">KCTC 23314</strain>
    </source>
</reference>
<organism evidence="6 7">
    <name type="scientific">Pseudorhodoferax aquiterrae</name>
    <dbReference type="NCBI Taxonomy" id="747304"/>
    <lineage>
        <taxon>Bacteria</taxon>
        <taxon>Pseudomonadati</taxon>
        <taxon>Pseudomonadota</taxon>
        <taxon>Betaproteobacteria</taxon>
        <taxon>Burkholderiales</taxon>
        <taxon>Comamonadaceae</taxon>
    </lineage>
</organism>
<dbReference type="InterPro" id="IPR001789">
    <property type="entry name" value="Sig_transdc_resp-reg_receiver"/>
</dbReference>
<evidence type="ECO:0000259" key="5">
    <source>
        <dbReference type="PROSITE" id="PS50887"/>
    </source>
</evidence>
<dbReference type="InterPro" id="IPR001633">
    <property type="entry name" value="EAL_dom"/>
</dbReference>
<evidence type="ECO:0000256" key="2">
    <source>
        <dbReference type="SAM" id="MobiDB-lite"/>
    </source>
</evidence>
<dbReference type="InterPro" id="IPR021800">
    <property type="entry name" value="DUF3369"/>
</dbReference>
<dbReference type="Pfam" id="PF00563">
    <property type="entry name" value="EAL"/>
    <property type="match status" value="1"/>
</dbReference>
<feature type="domain" description="Response regulatory" evidence="3">
    <location>
        <begin position="32"/>
        <end position="156"/>
    </location>
</feature>
<keyword evidence="1" id="KW-0597">Phosphoprotein</keyword>
<dbReference type="SMART" id="SM00448">
    <property type="entry name" value="REC"/>
    <property type="match status" value="1"/>
</dbReference>
<accession>A0ABQ3FVZ8</accession>
<dbReference type="CDD" id="cd01949">
    <property type="entry name" value="GGDEF"/>
    <property type="match status" value="1"/>
</dbReference>
<dbReference type="SUPFAM" id="SSF55073">
    <property type="entry name" value="Nucleotide cyclase"/>
    <property type="match status" value="1"/>
</dbReference>
<dbReference type="Gene3D" id="3.40.50.2300">
    <property type="match status" value="1"/>
</dbReference>
<dbReference type="InterPro" id="IPR043128">
    <property type="entry name" value="Rev_trsase/Diguanyl_cyclase"/>
</dbReference>
<name>A0ABQ3FVZ8_9BURK</name>
<dbReference type="NCBIfam" id="TIGR00254">
    <property type="entry name" value="GGDEF"/>
    <property type="match status" value="1"/>
</dbReference>
<dbReference type="Gene3D" id="3.30.70.270">
    <property type="match status" value="1"/>
</dbReference>
<feature type="domain" description="GGDEF" evidence="5">
    <location>
        <begin position="351"/>
        <end position="478"/>
    </location>
</feature>
<dbReference type="SUPFAM" id="SSF141868">
    <property type="entry name" value="EAL domain-like"/>
    <property type="match status" value="1"/>
</dbReference>
<dbReference type="SMART" id="SM00267">
    <property type="entry name" value="GGDEF"/>
    <property type="match status" value="1"/>
</dbReference>
<keyword evidence="7" id="KW-1185">Reference proteome</keyword>
<dbReference type="CDD" id="cd01948">
    <property type="entry name" value="EAL"/>
    <property type="match status" value="1"/>
</dbReference>
<dbReference type="Pfam" id="PF11849">
    <property type="entry name" value="DUF3369"/>
    <property type="match status" value="1"/>
</dbReference>
<evidence type="ECO:0000259" key="4">
    <source>
        <dbReference type="PROSITE" id="PS50883"/>
    </source>
</evidence>
<dbReference type="PANTHER" id="PTHR33121:SF19">
    <property type="entry name" value="CYCLIC DI-GMP PHOSPHODIESTERASE PA2567"/>
    <property type="match status" value="1"/>
</dbReference>